<keyword evidence="2" id="KW-0698">rRNA processing</keyword>
<evidence type="ECO:0000313" key="9">
    <source>
        <dbReference type="EMBL" id="CAD8874216.1"/>
    </source>
</evidence>
<dbReference type="SUPFAM" id="SSF53335">
    <property type="entry name" value="S-adenosyl-L-methionine-dependent methyltransferases"/>
    <property type="match status" value="1"/>
</dbReference>
<keyword evidence="5 7" id="KW-0949">S-adenosyl-L-methionine</keyword>
<evidence type="ECO:0000256" key="1">
    <source>
        <dbReference type="ARBA" id="ARBA00009258"/>
    </source>
</evidence>
<dbReference type="EMBL" id="HBFR01002137">
    <property type="protein sequence ID" value="CAD8874216.1"/>
    <property type="molecule type" value="Transcribed_RNA"/>
</dbReference>
<dbReference type="InterPro" id="IPR029063">
    <property type="entry name" value="SAM-dependent_MTases_sf"/>
</dbReference>
<protein>
    <recommendedName>
        <fullName evidence="6">rRNA methyltransferase 2, mitochondrial</fullName>
    </recommendedName>
</protein>
<dbReference type="InterPro" id="IPR015507">
    <property type="entry name" value="rRNA-MeTfrase_E"/>
</dbReference>
<comment type="similarity">
    <text evidence="1">Belongs to the class I-like SAM-binding methyltransferase superfamily. RNA methyltransferase RlmE family.</text>
</comment>
<dbReference type="AlphaFoldDB" id="A0A7S1B4I0"/>
<evidence type="ECO:0000256" key="2">
    <source>
        <dbReference type="ARBA" id="ARBA00022552"/>
    </source>
</evidence>
<organism evidence="9">
    <name type="scientific">Corethron hystrix</name>
    <dbReference type="NCBI Taxonomy" id="216773"/>
    <lineage>
        <taxon>Eukaryota</taxon>
        <taxon>Sar</taxon>
        <taxon>Stramenopiles</taxon>
        <taxon>Ochrophyta</taxon>
        <taxon>Bacillariophyta</taxon>
        <taxon>Coscinodiscophyceae</taxon>
        <taxon>Corethrophycidae</taxon>
        <taxon>Corethrales</taxon>
        <taxon>Corethraceae</taxon>
        <taxon>Corethron</taxon>
    </lineage>
</organism>
<name>A0A7S1B4I0_9STRA</name>
<keyword evidence="4" id="KW-0808">Transferase</keyword>
<reference evidence="9" key="1">
    <citation type="submission" date="2021-01" db="EMBL/GenBank/DDBJ databases">
        <authorList>
            <person name="Corre E."/>
            <person name="Pelletier E."/>
            <person name="Niang G."/>
            <person name="Scheremetjew M."/>
            <person name="Finn R."/>
            <person name="Kale V."/>
            <person name="Holt S."/>
            <person name="Cochrane G."/>
            <person name="Meng A."/>
            <person name="Brown T."/>
            <person name="Cohen L."/>
        </authorList>
    </citation>
    <scope>NUCLEOTIDE SEQUENCE</scope>
    <source>
        <strain evidence="9">308</strain>
    </source>
</reference>
<accession>A0A7S1B4I0</accession>
<feature type="domain" description="Ribosomal RNA methyltransferase FtsJ" evidence="8">
    <location>
        <begin position="69"/>
        <end position="282"/>
    </location>
</feature>
<evidence type="ECO:0000259" key="8">
    <source>
        <dbReference type="Pfam" id="PF01728"/>
    </source>
</evidence>
<dbReference type="GO" id="GO:0008650">
    <property type="term" value="F:rRNA (uridine-2'-O-)-methyltransferase activity"/>
    <property type="evidence" value="ECO:0007669"/>
    <property type="project" value="TreeGrafter"/>
</dbReference>
<evidence type="ECO:0000256" key="5">
    <source>
        <dbReference type="ARBA" id="ARBA00022691"/>
    </source>
</evidence>
<dbReference type="PIRSF" id="PIRSF005461">
    <property type="entry name" value="23S_rRNA_mtase"/>
    <property type="match status" value="1"/>
</dbReference>
<keyword evidence="3" id="KW-0489">Methyltransferase</keyword>
<gene>
    <name evidence="9" type="ORF">CHYS00102_LOCUS1379</name>
</gene>
<sequence length="290" mass="31868">MTAFVKCRLLIQKTTAMYPSRFLSSAPKKKAFNSSLKKKKKKKKTASSQAWIQRHISDPYVKKGAREGVPRSAYKLEELDDRYGVLKDVSRLRRGNVVAIDLGASPGGWTSVLSSRLLGGHSAIISVDLMPLSVSLPSLQSSTVHPIVGDFSDERTQREIRKIVAAHRGQEGAADIILSDMASNFTGDKMTDALRTLSLCEEAMAFSVGRNNCFGLTADGDEGRPMLERGGVFVCKYFMCGRENEEEIRDASASYFGNVRVGVKPPSSRKDSAERYLLAMDFRGEGSTIV</sequence>
<dbReference type="InterPro" id="IPR050082">
    <property type="entry name" value="RNA_methyltr_RlmE"/>
</dbReference>
<dbReference type="HAMAP" id="MF_01547">
    <property type="entry name" value="RNA_methyltr_E"/>
    <property type="match status" value="1"/>
</dbReference>
<evidence type="ECO:0000256" key="4">
    <source>
        <dbReference type="ARBA" id="ARBA00022679"/>
    </source>
</evidence>
<dbReference type="PANTHER" id="PTHR10920">
    <property type="entry name" value="RIBOSOMAL RNA METHYLTRANSFERASE"/>
    <property type="match status" value="1"/>
</dbReference>
<dbReference type="Gene3D" id="3.40.50.150">
    <property type="entry name" value="Vaccinia Virus protein VP39"/>
    <property type="match status" value="1"/>
</dbReference>
<evidence type="ECO:0000256" key="3">
    <source>
        <dbReference type="ARBA" id="ARBA00022603"/>
    </source>
</evidence>
<proteinExistence type="inferred from homology"/>
<dbReference type="InterPro" id="IPR002877">
    <property type="entry name" value="RNA_MeTrfase_FtsJ_dom"/>
</dbReference>
<dbReference type="PANTHER" id="PTHR10920:SF18">
    <property type="entry name" value="RRNA METHYLTRANSFERASE 2, MITOCHONDRIAL"/>
    <property type="match status" value="1"/>
</dbReference>
<dbReference type="Pfam" id="PF01728">
    <property type="entry name" value="FtsJ"/>
    <property type="match status" value="1"/>
</dbReference>
<evidence type="ECO:0000256" key="7">
    <source>
        <dbReference type="PIRSR" id="PIRSR005461-1"/>
    </source>
</evidence>
<evidence type="ECO:0000256" key="6">
    <source>
        <dbReference type="ARBA" id="ARBA00041184"/>
    </source>
</evidence>
<feature type="active site" description="Proton acceptor" evidence="7">
    <location>
        <position position="236"/>
    </location>
</feature>